<dbReference type="EMBL" id="AP018738">
    <property type="protein sequence ID" value="BBE50842.1"/>
    <property type="molecule type" value="Genomic_DNA"/>
</dbReference>
<dbReference type="AlphaFoldDB" id="A0A2Z6GBT9"/>
<reference evidence="1 2" key="1">
    <citation type="submission" date="2018-06" db="EMBL/GenBank/DDBJ databases">
        <title>OYT1 Genome Sequencing.</title>
        <authorList>
            <person name="Kato S."/>
            <person name="Itoh T."/>
            <person name="Ohkuma M."/>
        </authorList>
    </citation>
    <scope>NUCLEOTIDE SEQUENCE [LARGE SCALE GENOMIC DNA]</scope>
    <source>
        <strain evidence="1 2">OYT1</strain>
    </source>
</reference>
<evidence type="ECO:0000313" key="1">
    <source>
        <dbReference type="EMBL" id="BBE50842.1"/>
    </source>
</evidence>
<protein>
    <submittedName>
        <fullName evidence="1">Uncharacterized protein</fullName>
    </submittedName>
</protein>
<keyword evidence="2" id="KW-1185">Reference proteome</keyword>
<dbReference type="Proteomes" id="UP000033070">
    <property type="component" value="Chromosome"/>
</dbReference>
<evidence type="ECO:0000313" key="2">
    <source>
        <dbReference type="Proteomes" id="UP000033070"/>
    </source>
</evidence>
<name>A0A2Z6GBT9_9PROT</name>
<accession>A0A2Z6GBT9</accession>
<organism evidence="1 2">
    <name type="scientific">Ferriphaselus amnicola</name>
    <dbReference type="NCBI Taxonomy" id="1188319"/>
    <lineage>
        <taxon>Bacteria</taxon>
        <taxon>Pseudomonadati</taxon>
        <taxon>Pseudomonadota</taxon>
        <taxon>Betaproteobacteria</taxon>
        <taxon>Nitrosomonadales</taxon>
        <taxon>Gallionellaceae</taxon>
        <taxon>Ferriphaselus</taxon>
    </lineage>
</organism>
<proteinExistence type="predicted"/>
<sequence>MTILVAISNSVVRERLSSVDMVCVDLVVFQT</sequence>
<dbReference type="KEGG" id="fam:OYT1_ch1285"/>
<gene>
    <name evidence="1" type="ORF">OYT1_ch1285</name>
</gene>